<organism evidence="2 3">
    <name type="scientific">Podospora australis</name>
    <dbReference type="NCBI Taxonomy" id="1536484"/>
    <lineage>
        <taxon>Eukaryota</taxon>
        <taxon>Fungi</taxon>
        <taxon>Dikarya</taxon>
        <taxon>Ascomycota</taxon>
        <taxon>Pezizomycotina</taxon>
        <taxon>Sordariomycetes</taxon>
        <taxon>Sordariomycetidae</taxon>
        <taxon>Sordariales</taxon>
        <taxon>Podosporaceae</taxon>
        <taxon>Podospora</taxon>
    </lineage>
</organism>
<dbReference type="AlphaFoldDB" id="A0AAN6WS47"/>
<dbReference type="PANTHER" id="PTHR36848:SF2">
    <property type="entry name" value="SECRETED PROTEIN"/>
    <property type="match status" value="1"/>
</dbReference>
<dbReference type="Pfam" id="PF17132">
    <property type="entry name" value="Glyco_hydro_106"/>
    <property type="match status" value="1"/>
</dbReference>
<dbReference type="Proteomes" id="UP001302126">
    <property type="component" value="Unassembled WGS sequence"/>
</dbReference>
<dbReference type="InterPro" id="IPR053161">
    <property type="entry name" value="Ulvan_degrading_GH"/>
</dbReference>
<keyword evidence="3" id="KW-1185">Reference proteome</keyword>
<comment type="caution">
    <text evidence="2">The sequence shown here is derived from an EMBL/GenBank/DDBJ whole genome shotgun (WGS) entry which is preliminary data.</text>
</comment>
<accession>A0AAN6WS47</accession>
<feature type="signal peptide" evidence="1">
    <location>
        <begin position="1"/>
        <end position="19"/>
    </location>
</feature>
<evidence type="ECO:0008006" key="4">
    <source>
        <dbReference type="Google" id="ProtNLM"/>
    </source>
</evidence>
<dbReference type="Gene3D" id="2.60.120.260">
    <property type="entry name" value="Galactose-binding domain-like"/>
    <property type="match status" value="1"/>
</dbReference>
<proteinExistence type="predicted"/>
<gene>
    <name evidence="2" type="ORF">QBC35DRAFT_553987</name>
</gene>
<name>A0AAN6WS47_9PEZI</name>
<feature type="chain" id="PRO_5042824847" description="Glycoside Hydrolase Family 2" evidence="1">
    <location>
        <begin position="20"/>
        <end position="1029"/>
    </location>
</feature>
<dbReference type="EMBL" id="MU864422">
    <property type="protein sequence ID" value="KAK4186481.1"/>
    <property type="molecule type" value="Genomic_DNA"/>
</dbReference>
<dbReference type="SUPFAM" id="SSF49785">
    <property type="entry name" value="Galactose-binding domain-like"/>
    <property type="match status" value="1"/>
</dbReference>
<evidence type="ECO:0000313" key="3">
    <source>
        <dbReference type="Proteomes" id="UP001302126"/>
    </source>
</evidence>
<keyword evidence="1" id="KW-0732">Signal</keyword>
<evidence type="ECO:0000256" key="1">
    <source>
        <dbReference type="SAM" id="SignalP"/>
    </source>
</evidence>
<dbReference type="InterPro" id="IPR008979">
    <property type="entry name" value="Galactose-bd-like_sf"/>
</dbReference>
<sequence>MMALSAVVLLFTLLSTTVAYSYTTPLPSFSLPPASSRPKFRYWFPDASVSASAIASDISALANVSAGGLQFLPFFNQGFSQPTTTDWSTYGFGGAAYKRLLHEALRATDQHGLIFDFAMGPHTGDGVPAVPRTEGLAMELVYGHSFVTIRNGKITGNIPSPQLDFNKGFLSGWVHEPENWGASTLVAVVVGRVVKRTKKSGKGETIVFDEKTLVNLLNSTGVKDGEVDWQAPTGSTGEWAVVAFYERFANIRNCITTGPKQAAGNWISNGTWTVDHFSAAGAKRATEFWNKNLLDDAQIDALMRSVGGYSWEDSMEMMSPLWWTPGFLSRFEKARNYKGAAYLPVFFQAKNLWNSYGEPYENSFQLEGQPADGGKFAEDYRLTLSEGYEDYLREYQRWASSRGLQHSAQPAYNMPMDMSSTIPLVGAPELESLGFGESIEVYRQFTGPAHLFGRNAISTEIGAQRGGAYSQTIPTLLNLIRDSFAAGVNTLSIHGFPYNGAYTGTTWPGYTPFNCEFGEMWGPRQASWRHMNDTLLYAARNTEALKTGVPRVDLAFYAWKQPWTTRAVYSKPDLNVAGYTYEYLGPDNLSDPSVKVTNGVLAADGPAYKAIVLYGQNRITAEASLGLVRFAEAGLPVIIVGSATGFTTVGSRGQDTVANNMKKLSALPSVKVVTEAAFKPEVLWQSDINPRLTAEVLEGANDASQLYSHWRSDQSNGLELVYLLNRGPTTTFSIGFTTPESSVPYVLDAWTGEQTPLVTYLRTGSGISTRISLAQQQSTIVAFHTLSGATADANPPLYVVSHTNLRNLRLNQQGRIEGLVASPAEEASVLLSNNSEVVITPLDTVSATSWKPVTLGPWNLTVDAYSAPTGNLNAASLSSTVTRLAVSSPLAKLVPWNQIPSIGEKVSGIGYYRASFRLPGASTPDVETNCTIHLTGKISNTVRVKVNGEIIPAIDPSAPSEGRDITAFLNSGENEIVVEVASTLFNAVKARSGDLKSAGRGVQVPRYYTGPRLGFVDIITTSKLLCRNA</sequence>
<evidence type="ECO:0000313" key="2">
    <source>
        <dbReference type="EMBL" id="KAK4186481.1"/>
    </source>
</evidence>
<dbReference type="PANTHER" id="PTHR36848">
    <property type="entry name" value="DNA-BINDING PROTEIN (PUTATIVE SECRETED PROTEIN)-RELATED"/>
    <property type="match status" value="1"/>
</dbReference>
<reference evidence="2" key="2">
    <citation type="submission" date="2023-05" db="EMBL/GenBank/DDBJ databases">
        <authorList>
            <consortium name="Lawrence Berkeley National Laboratory"/>
            <person name="Steindorff A."/>
            <person name="Hensen N."/>
            <person name="Bonometti L."/>
            <person name="Westerberg I."/>
            <person name="Brannstrom I.O."/>
            <person name="Guillou S."/>
            <person name="Cros-Aarteil S."/>
            <person name="Calhoun S."/>
            <person name="Haridas S."/>
            <person name="Kuo A."/>
            <person name="Mondo S."/>
            <person name="Pangilinan J."/>
            <person name="Riley R."/>
            <person name="Labutti K."/>
            <person name="Andreopoulos B."/>
            <person name="Lipzen A."/>
            <person name="Chen C."/>
            <person name="Yanf M."/>
            <person name="Daum C."/>
            <person name="Ng V."/>
            <person name="Clum A."/>
            <person name="Ohm R."/>
            <person name="Martin F."/>
            <person name="Silar P."/>
            <person name="Natvig D."/>
            <person name="Lalanne C."/>
            <person name="Gautier V."/>
            <person name="Ament-Velasquez S.L."/>
            <person name="Kruys A."/>
            <person name="Hutchinson M.I."/>
            <person name="Powell A.J."/>
            <person name="Barry K."/>
            <person name="Miller A.N."/>
            <person name="Grigoriev I.V."/>
            <person name="Debuchy R."/>
            <person name="Gladieux P."/>
            <person name="Thoren M.H."/>
            <person name="Johannesson H."/>
        </authorList>
    </citation>
    <scope>NUCLEOTIDE SEQUENCE</scope>
    <source>
        <strain evidence="2">PSN309</strain>
    </source>
</reference>
<reference evidence="2" key="1">
    <citation type="journal article" date="2023" name="Mol. Phylogenet. Evol.">
        <title>Genome-scale phylogeny and comparative genomics of the fungal order Sordariales.</title>
        <authorList>
            <person name="Hensen N."/>
            <person name="Bonometti L."/>
            <person name="Westerberg I."/>
            <person name="Brannstrom I.O."/>
            <person name="Guillou S."/>
            <person name="Cros-Aarteil S."/>
            <person name="Calhoun S."/>
            <person name="Haridas S."/>
            <person name="Kuo A."/>
            <person name="Mondo S."/>
            <person name="Pangilinan J."/>
            <person name="Riley R."/>
            <person name="LaButti K."/>
            <person name="Andreopoulos B."/>
            <person name="Lipzen A."/>
            <person name="Chen C."/>
            <person name="Yan M."/>
            <person name="Daum C."/>
            <person name="Ng V."/>
            <person name="Clum A."/>
            <person name="Steindorff A."/>
            <person name="Ohm R.A."/>
            <person name="Martin F."/>
            <person name="Silar P."/>
            <person name="Natvig D.O."/>
            <person name="Lalanne C."/>
            <person name="Gautier V."/>
            <person name="Ament-Velasquez S.L."/>
            <person name="Kruys A."/>
            <person name="Hutchinson M.I."/>
            <person name="Powell A.J."/>
            <person name="Barry K."/>
            <person name="Miller A.N."/>
            <person name="Grigoriev I.V."/>
            <person name="Debuchy R."/>
            <person name="Gladieux P."/>
            <person name="Hiltunen Thoren M."/>
            <person name="Johannesson H."/>
        </authorList>
    </citation>
    <scope>NUCLEOTIDE SEQUENCE</scope>
    <source>
        <strain evidence="2">PSN309</strain>
    </source>
</reference>
<protein>
    <recommendedName>
        <fullName evidence="4">Glycoside Hydrolase Family 2</fullName>
    </recommendedName>
</protein>